<dbReference type="EC" id="3.2.2.23" evidence="15"/>
<feature type="binding site" evidence="15">
    <location>
        <position position="167"/>
    </location>
    <ligand>
        <name>DNA</name>
        <dbReference type="ChEBI" id="CHEBI:16991"/>
    </ligand>
</feature>
<dbReference type="PROSITE" id="PS51066">
    <property type="entry name" value="ZF_FPG_2"/>
    <property type="match status" value="1"/>
</dbReference>
<evidence type="ECO:0000256" key="7">
    <source>
        <dbReference type="ARBA" id="ARBA00022801"/>
    </source>
</evidence>
<evidence type="ECO:0000256" key="2">
    <source>
        <dbReference type="ARBA" id="ARBA00009409"/>
    </source>
</evidence>
<feature type="active site" description="Proton donor" evidence="15">
    <location>
        <position position="13"/>
    </location>
</feature>
<comment type="similarity">
    <text evidence="2 15">Belongs to the FPG family.</text>
</comment>
<keyword evidence="11 15" id="KW-0456">Lyase</keyword>
<proteinExistence type="inferred from homology"/>
<feature type="binding site" evidence="15">
    <location>
        <position position="103"/>
    </location>
    <ligand>
        <name>DNA</name>
        <dbReference type="ChEBI" id="CHEBI:16991"/>
    </ligand>
</feature>
<dbReference type="EMBL" id="NQJD01000006">
    <property type="protein sequence ID" value="TAA75536.1"/>
    <property type="molecule type" value="Genomic_DNA"/>
</dbReference>
<dbReference type="GO" id="GO:0008270">
    <property type="term" value="F:zinc ion binding"/>
    <property type="evidence" value="ECO:0007669"/>
    <property type="project" value="UniProtKB-UniRule"/>
</dbReference>
<feature type="active site" description="Schiff-base intermediate with DNA" evidence="15">
    <location>
        <position position="12"/>
    </location>
</feature>
<dbReference type="PANTHER" id="PTHR22993">
    <property type="entry name" value="FORMAMIDOPYRIMIDINE-DNA GLYCOSYLASE"/>
    <property type="match status" value="1"/>
</dbReference>
<dbReference type="NCBIfam" id="TIGR00577">
    <property type="entry name" value="fpg"/>
    <property type="match status" value="1"/>
</dbReference>
<dbReference type="HAMAP" id="MF_00103">
    <property type="entry name" value="Fapy_DNA_glycosyl"/>
    <property type="match status" value="1"/>
</dbReference>
<feature type="active site" description="Proton donor; for delta-elimination activity" evidence="15">
    <location>
        <position position="276"/>
    </location>
</feature>
<evidence type="ECO:0000256" key="3">
    <source>
        <dbReference type="ARBA" id="ARBA00011245"/>
    </source>
</evidence>
<dbReference type="AlphaFoldDB" id="A0A521G3C9"/>
<dbReference type="SMART" id="SM01232">
    <property type="entry name" value="H2TH"/>
    <property type="match status" value="1"/>
</dbReference>
<dbReference type="Pfam" id="PF01149">
    <property type="entry name" value="Fapy_DNA_glyco"/>
    <property type="match status" value="1"/>
</dbReference>
<dbReference type="Pfam" id="PF06831">
    <property type="entry name" value="H2TH"/>
    <property type="match status" value="1"/>
</dbReference>
<dbReference type="FunFam" id="1.10.8.50:FF:000003">
    <property type="entry name" value="Formamidopyrimidine-DNA glycosylase"/>
    <property type="match status" value="1"/>
</dbReference>
<dbReference type="NCBIfam" id="NF002211">
    <property type="entry name" value="PRK01103.1"/>
    <property type="match status" value="1"/>
</dbReference>
<evidence type="ECO:0000256" key="12">
    <source>
        <dbReference type="ARBA" id="ARBA00023268"/>
    </source>
</evidence>
<organism evidence="18 19">
    <name type="scientific">Candidatus Electronema aureum</name>
    <dbReference type="NCBI Taxonomy" id="2005002"/>
    <lineage>
        <taxon>Bacteria</taxon>
        <taxon>Pseudomonadati</taxon>
        <taxon>Thermodesulfobacteriota</taxon>
        <taxon>Desulfobulbia</taxon>
        <taxon>Desulfobulbales</taxon>
        <taxon>Desulfobulbaceae</taxon>
        <taxon>Candidatus Electronema</taxon>
    </lineage>
</organism>
<feature type="domain" description="Formamidopyrimidine-DNA glycosylase catalytic" evidence="17">
    <location>
        <begin position="12"/>
        <end position="125"/>
    </location>
</feature>
<reference evidence="18" key="1">
    <citation type="submission" date="2017-07" db="EMBL/GenBank/DDBJ databases">
        <title>The cable genome - Insights into the physiology and evolution of filamentous bacteria capable of sulfide oxidation via long distance electron transfer.</title>
        <authorList>
            <person name="Thorup C."/>
            <person name="Bjerg J.T."/>
            <person name="Schreiber L."/>
            <person name="Nielsen L.P."/>
            <person name="Kjeldsen K.U."/>
            <person name="Boesen T."/>
            <person name="Boggild A."/>
            <person name="Meysman F."/>
            <person name="Geelhoed J."/>
            <person name="Schramm A."/>
        </authorList>
    </citation>
    <scope>NUCLEOTIDE SEQUENCE [LARGE SCALE GENOMIC DNA]</scope>
    <source>
        <strain evidence="18">GS</strain>
    </source>
</reference>
<evidence type="ECO:0000256" key="13">
    <source>
        <dbReference type="ARBA" id="ARBA00023295"/>
    </source>
</evidence>
<sequence length="295" mass="32374">MERIVGECYAMPELPEVEVTRRGLLPHLPGRAVLAALWSGKRLRLPVPLTLLEQCICGSQISTVDRRAKYLLIRMNNASVLVLHLGMTGKLGMFPKVTERVTHDHLCLELDSGAELRFNDARRFGSVMVWSGEEAERLEQDFSRSQGIEPFGPDFTAAHLVQLAGQRKQAVKSLLMDSKLIAGVGNIYANETLFAAGVHPQAPAGSLSAEQWQRVVDCCREILSRAIEAGGSTVSDFLGANGQPGWFQLQLAVYGRKDQPCLQCGQAICKEVIGGRASFFCPRCQPMPAARSVER</sequence>
<keyword evidence="10 15" id="KW-0234">DNA repair</keyword>
<comment type="function">
    <text evidence="15">Involved in base excision repair of DNA damaged by oxidation or by mutagenic agents. Acts as DNA glycosylase that recognizes and removes damaged bases. Has a preference for oxidized purines, such as 7,8-dihydro-8-oxoguanine (8-oxoG). Has AP (apurinic/apyrimidinic) lyase activity and introduces nicks in the DNA strand. Cleaves the DNA backbone by beta-delta elimination to generate a single-strand break at the site of the removed base with both 3'- and 5'-phosphates.</text>
</comment>
<keyword evidence="6 15" id="KW-0863">Zinc-finger</keyword>
<evidence type="ECO:0000256" key="14">
    <source>
        <dbReference type="ARBA" id="ARBA00044632"/>
    </source>
</evidence>
<comment type="caution">
    <text evidence="18">The sequence shown here is derived from an EMBL/GenBank/DDBJ whole genome shotgun (WGS) entry which is preliminary data.</text>
</comment>
<evidence type="ECO:0000313" key="19">
    <source>
        <dbReference type="Proteomes" id="UP000316238"/>
    </source>
</evidence>
<keyword evidence="13 15" id="KW-0326">Glycosidase</keyword>
<dbReference type="PROSITE" id="PS01242">
    <property type="entry name" value="ZF_FPG_1"/>
    <property type="match status" value="1"/>
</dbReference>
<feature type="domain" description="FPG-type" evidence="16">
    <location>
        <begin position="252"/>
        <end position="286"/>
    </location>
</feature>
<dbReference type="InterPro" id="IPR000214">
    <property type="entry name" value="Znf_DNA_glyclase/AP_lyase"/>
</dbReference>
<name>A0A521G3C9_9BACT</name>
<evidence type="ECO:0000259" key="17">
    <source>
        <dbReference type="PROSITE" id="PS51068"/>
    </source>
</evidence>
<dbReference type="CDD" id="cd08966">
    <property type="entry name" value="EcFpg-like_N"/>
    <property type="match status" value="1"/>
</dbReference>
<keyword evidence="7 15" id="KW-0378">Hydrolase</keyword>
<dbReference type="InterPro" id="IPR012319">
    <property type="entry name" value="FPG_cat"/>
</dbReference>
<comment type="subunit">
    <text evidence="3 15">Monomer.</text>
</comment>
<gene>
    <name evidence="15" type="primary">mutM</name>
    <name evidence="15" type="synonym">fpg</name>
    <name evidence="18" type="ORF">CDV28_10691</name>
</gene>
<evidence type="ECO:0000256" key="11">
    <source>
        <dbReference type="ARBA" id="ARBA00023239"/>
    </source>
</evidence>
<dbReference type="SUPFAM" id="SSF57716">
    <property type="entry name" value="Glucocorticoid receptor-like (DNA-binding domain)"/>
    <property type="match status" value="1"/>
</dbReference>
<feature type="binding site" evidence="15">
    <location>
        <position position="122"/>
    </location>
    <ligand>
        <name>DNA</name>
        <dbReference type="ChEBI" id="CHEBI:16991"/>
    </ligand>
</feature>
<dbReference type="InterPro" id="IPR035937">
    <property type="entry name" value="FPG_N"/>
</dbReference>
<dbReference type="EC" id="4.2.99.18" evidence="15"/>
<keyword evidence="5 15" id="KW-0227">DNA damage</keyword>
<dbReference type="Gene3D" id="3.20.190.10">
    <property type="entry name" value="MutM-like, N-terminal"/>
    <property type="match status" value="1"/>
</dbReference>
<dbReference type="InterPro" id="IPR020629">
    <property type="entry name" value="FPG_Glyclase"/>
</dbReference>
<keyword evidence="12 15" id="KW-0511">Multifunctional enzyme</keyword>
<dbReference type="GO" id="GO:0003684">
    <property type="term" value="F:damaged DNA binding"/>
    <property type="evidence" value="ECO:0007669"/>
    <property type="project" value="InterPro"/>
</dbReference>
<dbReference type="GO" id="GO:0140078">
    <property type="term" value="F:class I DNA-(apurinic or apyrimidinic site) endonuclease activity"/>
    <property type="evidence" value="ECO:0007669"/>
    <property type="project" value="UniProtKB-EC"/>
</dbReference>
<keyword evidence="4 15" id="KW-0479">Metal-binding</keyword>
<evidence type="ECO:0000256" key="10">
    <source>
        <dbReference type="ARBA" id="ARBA00023204"/>
    </source>
</evidence>
<feature type="active site" description="Proton donor; for beta-elimination activity" evidence="15">
    <location>
        <position position="69"/>
    </location>
</feature>
<dbReference type="PANTHER" id="PTHR22993:SF9">
    <property type="entry name" value="FORMAMIDOPYRIMIDINE-DNA GLYCOSYLASE"/>
    <property type="match status" value="1"/>
</dbReference>
<evidence type="ECO:0000256" key="4">
    <source>
        <dbReference type="ARBA" id="ARBA00022723"/>
    </source>
</evidence>
<dbReference type="InterPro" id="IPR015886">
    <property type="entry name" value="H2TH_FPG"/>
</dbReference>
<keyword evidence="9 15" id="KW-0238">DNA-binding</keyword>
<evidence type="ECO:0000313" key="18">
    <source>
        <dbReference type="EMBL" id="TAA75536.1"/>
    </source>
</evidence>
<dbReference type="SUPFAM" id="SSF81624">
    <property type="entry name" value="N-terminal domain of MutM-like DNA repair proteins"/>
    <property type="match status" value="1"/>
</dbReference>
<keyword evidence="8 15" id="KW-0862">Zinc</keyword>
<comment type="catalytic activity">
    <reaction evidence="1 15">
        <text>Hydrolysis of DNA containing ring-opened 7-methylguanine residues, releasing 2,6-diamino-4-hydroxy-5-(N-methyl)formamidopyrimidine.</text>
        <dbReference type="EC" id="3.2.2.23"/>
    </reaction>
</comment>
<dbReference type="InterPro" id="IPR010663">
    <property type="entry name" value="Znf_FPG/IleRS"/>
</dbReference>
<dbReference type="Pfam" id="PF06827">
    <property type="entry name" value="zf-FPG_IleRS"/>
    <property type="match status" value="1"/>
</dbReference>
<dbReference type="InterPro" id="IPR010979">
    <property type="entry name" value="Ribosomal_uS13-like_H2TH"/>
</dbReference>
<evidence type="ECO:0000256" key="5">
    <source>
        <dbReference type="ARBA" id="ARBA00022763"/>
    </source>
</evidence>
<evidence type="ECO:0000256" key="1">
    <source>
        <dbReference type="ARBA" id="ARBA00001668"/>
    </source>
</evidence>
<dbReference type="Proteomes" id="UP000316238">
    <property type="component" value="Unassembled WGS sequence"/>
</dbReference>
<comment type="cofactor">
    <cofactor evidence="15">
        <name>Zn(2+)</name>
        <dbReference type="ChEBI" id="CHEBI:29105"/>
    </cofactor>
    <text evidence="15">Binds 1 zinc ion per subunit.</text>
</comment>
<dbReference type="GO" id="GO:0006284">
    <property type="term" value="P:base-excision repair"/>
    <property type="evidence" value="ECO:0007669"/>
    <property type="project" value="InterPro"/>
</dbReference>
<dbReference type="PROSITE" id="PS51068">
    <property type="entry name" value="FPG_CAT"/>
    <property type="match status" value="1"/>
</dbReference>
<evidence type="ECO:0000259" key="16">
    <source>
        <dbReference type="PROSITE" id="PS51066"/>
    </source>
</evidence>
<dbReference type="GO" id="GO:0034039">
    <property type="term" value="F:8-oxo-7,8-dihydroguanine DNA N-glycosylase activity"/>
    <property type="evidence" value="ECO:0007669"/>
    <property type="project" value="TreeGrafter"/>
</dbReference>
<protein>
    <recommendedName>
        <fullName evidence="15">Formamidopyrimidine-DNA glycosylase</fullName>
        <shortName evidence="15">Fapy-DNA glycosylase</shortName>
        <ecNumber evidence="15">3.2.2.23</ecNumber>
    </recommendedName>
    <alternativeName>
        <fullName evidence="15">DNA-(apurinic or apyrimidinic site) lyase MutM</fullName>
        <shortName evidence="15">AP lyase MutM</shortName>
        <ecNumber evidence="15">4.2.99.18</ecNumber>
    </alternativeName>
</protein>
<dbReference type="InterPro" id="IPR015887">
    <property type="entry name" value="DNA_glyclase_Znf_dom_DNA_BS"/>
</dbReference>
<evidence type="ECO:0000256" key="8">
    <source>
        <dbReference type="ARBA" id="ARBA00022833"/>
    </source>
</evidence>
<accession>A0A521G3C9</accession>
<evidence type="ECO:0000256" key="6">
    <source>
        <dbReference type="ARBA" id="ARBA00022771"/>
    </source>
</evidence>
<dbReference type="Gene3D" id="1.10.8.50">
    <property type="match status" value="1"/>
</dbReference>
<evidence type="ECO:0000256" key="15">
    <source>
        <dbReference type="HAMAP-Rule" id="MF_00103"/>
    </source>
</evidence>
<keyword evidence="19" id="KW-1185">Reference proteome</keyword>
<evidence type="ECO:0000256" key="9">
    <source>
        <dbReference type="ARBA" id="ARBA00023125"/>
    </source>
</evidence>
<dbReference type="SMART" id="SM00898">
    <property type="entry name" value="Fapy_DNA_glyco"/>
    <property type="match status" value="1"/>
</dbReference>
<comment type="catalytic activity">
    <reaction evidence="14 15">
        <text>2'-deoxyribonucleotide-(2'-deoxyribose 5'-phosphate)-2'-deoxyribonucleotide-DNA = a 3'-end 2'-deoxyribonucleotide-(2,3-dehydro-2,3-deoxyribose 5'-phosphate)-DNA + a 5'-end 5'-phospho-2'-deoxyribonucleoside-DNA + H(+)</text>
        <dbReference type="Rhea" id="RHEA:66592"/>
        <dbReference type="Rhea" id="RHEA-COMP:13180"/>
        <dbReference type="Rhea" id="RHEA-COMP:16897"/>
        <dbReference type="Rhea" id="RHEA-COMP:17067"/>
        <dbReference type="ChEBI" id="CHEBI:15378"/>
        <dbReference type="ChEBI" id="CHEBI:136412"/>
        <dbReference type="ChEBI" id="CHEBI:157695"/>
        <dbReference type="ChEBI" id="CHEBI:167181"/>
        <dbReference type="EC" id="4.2.99.18"/>
    </reaction>
</comment>
<dbReference type="SUPFAM" id="SSF46946">
    <property type="entry name" value="S13-like H2TH domain"/>
    <property type="match status" value="1"/>
</dbReference>